<reference evidence="1" key="1">
    <citation type="submission" date="2021-01" db="EMBL/GenBank/DDBJ databases">
        <authorList>
            <person name="Corre E."/>
            <person name="Pelletier E."/>
            <person name="Niang G."/>
            <person name="Scheremetjew M."/>
            <person name="Finn R."/>
            <person name="Kale V."/>
            <person name="Holt S."/>
            <person name="Cochrane G."/>
            <person name="Meng A."/>
            <person name="Brown T."/>
            <person name="Cohen L."/>
        </authorList>
    </citation>
    <scope>NUCLEOTIDE SEQUENCE</scope>
    <source>
        <strain evidence="1">CCMP127</strain>
    </source>
</reference>
<evidence type="ECO:0000313" key="1">
    <source>
        <dbReference type="EMBL" id="CAE0416184.1"/>
    </source>
</evidence>
<gene>
    <name evidence="1" type="ORF">ACOF00016_LOCUS13243</name>
</gene>
<proteinExistence type="predicted"/>
<dbReference type="AlphaFoldDB" id="A0A7S3LAN6"/>
<accession>A0A7S3LAN6</accession>
<organism evidence="1">
    <name type="scientific">Amphora coffeiformis</name>
    <dbReference type="NCBI Taxonomy" id="265554"/>
    <lineage>
        <taxon>Eukaryota</taxon>
        <taxon>Sar</taxon>
        <taxon>Stramenopiles</taxon>
        <taxon>Ochrophyta</taxon>
        <taxon>Bacillariophyta</taxon>
        <taxon>Bacillariophyceae</taxon>
        <taxon>Bacillariophycidae</taxon>
        <taxon>Thalassiophysales</taxon>
        <taxon>Catenulaceae</taxon>
        <taxon>Amphora</taxon>
    </lineage>
</organism>
<dbReference type="EMBL" id="HBIM01017152">
    <property type="protein sequence ID" value="CAE0416184.1"/>
    <property type="molecule type" value="Transcribed_RNA"/>
</dbReference>
<name>A0A7S3LAN6_9STRA</name>
<protein>
    <submittedName>
        <fullName evidence="1">Uncharacterized protein</fullName>
    </submittedName>
</protein>
<sequence length="257" mass="28909">MPSSRAAVELKLKKKSIECIVADVLVMDGLNYENMASFLESLYVWLDKQGGRTCILTMSNKIKRLHEHELRNLMVQQEEGIGVAVFYCTQHSWTLDEYKGAFLGPNKKGSPLFEENRAIFHTEWDIEEDGAEDGSPSNSSKIRSHDGTRRYCSVLDATTQKFASAGGSAMWMLQLTTTEIDQVLKFYLDECSILGDLMSFSLGPKSPRAKTCLYSSTVNESGETLYSMVSQRAMVLFSRSKSMELLESSTSTNTQWR</sequence>